<accession>A0A0S2M0Q6</accession>
<comment type="similarity">
    <text evidence="1">Belongs to the protein kinase superfamily. ADCK protein kinase family.</text>
</comment>
<dbReference type="Pfam" id="PF03109">
    <property type="entry name" value="ABC1"/>
    <property type="match status" value="1"/>
</dbReference>
<reference evidence="4" key="1">
    <citation type="submission" date="2015-11" db="EMBL/GenBank/DDBJ databases">
        <authorList>
            <person name="Kumar R."/>
            <person name="Singh D."/>
            <person name="Swarnkar M.K."/>
            <person name="Singh A.K."/>
            <person name="Kumar S."/>
        </authorList>
    </citation>
    <scope>NUCLEOTIDE SEQUENCE [LARGE SCALE GENOMIC DNA]</scope>
    <source>
        <strain evidence="4">ERGS4:06</strain>
    </source>
</reference>
<feature type="domain" description="ABC1 atypical kinase-like" evidence="2">
    <location>
        <begin position="29"/>
        <end position="272"/>
    </location>
</feature>
<evidence type="ECO:0000313" key="4">
    <source>
        <dbReference type="Proteomes" id="UP000059574"/>
    </source>
</evidence>
<evidence type="ECO:0000256" key="1">
    <source>
        <dbReference type="ARBA" id="ARBA00009670"/>
    </source>
</evidence>
<sequence>MAPHSSSSASYSQHARTFFPRQHIAALARLQDDVPPLVPEQVRTIIEQEFGGFPDVAFATFMDAPLASASIGQAHAATLDDGTSVVVKVRSPGVVAPVQEDLEILQNLAHQASRNWAAQADYNVEAIVSTFAATLRAERDYLVEGRNAKRFAQNFAHDTGVHIPKIYWSTTTSRALTMESIYGQRIDDAQVTGLPVVDRDRLTTTAAKAAAQKIFEDGFFHADPHPGNLFVEATGRIGLIDFGMVGELDEQLQKRLGKLLLAFSRNNPERISHALLGLSVNWCASDCGGLRQDMADFMQQYRGRRLGEIRLAPLIVEMVTILRTHHIQLLSGIALLTKMVTMTEGNGVGLHPGFNLGEVLKPYARPAGS</sequence>
<dbReference type="EMBL" id="CP013200">
    <property type="protein sequence ID" value="ALO67282.1"/>
    <property type="molecule type" value="Genomic_DNA"/>
</dbReference>
<dbReference type="OrthoDB" id="9795390at2"/>
<dbReference type="CDD" id="cd05121">
    <property type="entry name" value="ABC1_ADCK3-like"/>
    <property type="match status" value="1"/>
</dbReference>
<dbReference type="SUPFAM" id="SSF56112">
    <property type="entry name" value="Protein kinase-like (PK-like)"/>
    <property type="match status" value="1"/>
</dbReference>
<dbReference type="InterPro" id="IPR050154">
    <property type="entry name" value="UbiB_kinase"/>
</dbReference>
<protein>
    <recommendedName>
        <fullName evidence="2">ABC1 atypical kinase-like domain-containing protein</fullName>
    </recommendedName>
</protein>
<dbReference type="AlphaFoldDB" id="A0A0S2M0Q6"/>
<dbReference type="InterPro" id="IPR011009">
    <property type="entry name" value="Kinase-like_dom_sf"/>
</dbReference>
<evidence type="ECO:0000313" key="3">
    <source>
        <dbReference type="EMBL" id="ALO67282.1"/>
    </source>
</evidence>
<reference evidence="3 4" key="2">
    <citation type="journal article" date="2016" name="J. Biotechnol.">
        <title>Complete genome sequence of Arthrobacter alpinus ERGS4:06, a yellow pigmented bacterium tolerant to cold and radiations isolated from Sikkim Himalaya.</title>
        <authorList>
            <person name="Kumar R."/>
            <person name="Singh D."/>
            <person name="Swarnkar M.K."/>
            <person name="Singh A.K."/>
            <person name="Kumar S."/>
        </authorList>
    </citation>
    <scope>NUCLEOTIDE SEQUENCE [LARGE SCALE GENOMIC DNA]</scope>
    <source>
        <strain evidence="3 4">ERGS4:06</strain>
    </source>
</reference>
<organism evidence="3 4">
    <name type="scientific">Arthrobacter alpinus</name>
    <dbReference type="NCBI Taxonomy" id="656366"/>
    <lineage>
        <taxon>Bacteria</taxon>
        <taxon>Bacillati</taxon>
        <taxon>Actinomycetota</taxon>
        <taxon>Actinomycetes</taxon>
        <taxon>Micrococcales</taxon>
        <taxon>Micrococcaceae</taxon>
        <taxon>Arthrobacter</taxon>
    </lineage>
</organism>
<dbReference type="PANTHER" id="PTHR10566:SF113">
    <property type="entry name" value="PROTEIN ACTIVITY OF BC1 COMPLEX KINASE 7, CHLOROPLASTIC"/>
    <property type="match status" value="1"/>
</dbReference>
<name>A0A0S2M0Q6_9MICC</name>
<dbReference type="PANTHER" id="PTHR10566">
    <property type="entry name" value="CHAPERONE-ACTIVITY OF BC1 COMPLEX CABC1 -RELATED"/>
    <property type="match status" value="1"/>
</dbReference>
<proteinExistence type="inferred from homology"/>
<dbReference type="Proteomes" id="UP000059574">
    <property type="component" value="Chromosome"/>
</dbReference>
<dbReference type="InterPro" id="IPR004147">
    <property type="entry name" value="ABC1_dom"/>
</dbReference>
<dbReference type="RefSeq" id="WP_062289785.1">
    <property type="nucleotide sequence ID" value="NZ_CP013200.1"/>
</dbReference>
<evidence type="ECO:0000259" key="2">
    <source>
        <dbReference type="Pfam" id="PF03109"/>
    </source>
</evidence>
<gene>
    <name evidence="3" type="ORF">AS189_13200</name>
</gene>